<gene>
    <name evidence="1" type="ORF">NM688_g3622</name>
</gene>
<reference evidence="1" key="1">
    <citation type="submission" date="2022-07" db="EMBL/GenBank/DDBJ databases">
        <title>Genome Sequence of Phlebia brevispora.</title>
        <authorList>
            <person name="Buettner E."/>
        </authorList>
    </citation>
    <scope>NUCLEOTIDE SEQUENCE</scope>
    <source>
        <strain evidence="1">MPL23</strain>
    </source>
</reference>
<accession>A0ACC1T5L9</accession>
<comment type="caution">
    <text evidence="1">The sequence shown here is derived from an EMBL/GenBank/DDBJ whole genome shotgun (WGS) entry which is preliminary data.</text>
</comment>
<evidence type="ECO:0000313" key="1">
    <source>
        <dbReference type="EMBL" id="KAJ3553416.1"/>
    </source>
</evidence>
<organism evidence="1 2">
    <name type="scientific">Phlebia brevispora</name>
    <dbReference type="NCBI Taxonomy" id="194682"/>
    <lineage>
        <taxon>Eukaryota</taxon>
        <taxon>Fungi</taxon>
        <taxon>Dikarya</taxon>
        <taxon>Basidiomycota</taxon>
        <taxon>Agaricomycotina</taxon>
        <taxon>Agaricomycetes</taxon>
        <taxon>Polyporales</taxon>
        <taxon>Meruliaceae</taxon>
        <taxon>Phlebia</taxon>
    </lineage>
</organism>
<sequence length="856" mass="95368">MTSTKATPLLPVQHSDLRTHGRSGIRFYLSSRRVRYAIALAALFVISLFVLVNRGPNLPLPAAGDELSSIPEPIELPGPAEPPSGDPTSRARAGQVKEAFIRGYSAYYNIAFPHDELLPKSNSHADKLGGWGASTVDSLDTMLLMGLDDLYRQATPHVAHLTFDEDKRVQFFETVIRYLGGLLSVYAMTKDPLFLARADDLGRQLLPAFNTTHGLPASFVNVNSGLTSMGWMGNVAILSEMASCQMEYRYLAHLTGRPEYVRVVDHVLDHMMQYAENGGLYATTFDLTTGRPFSNAYSVGAMADSAYEYFLKEWLLTGRTEQRFLDMYLQSAEAIINHLLYVSPNRKLLFVADANRHTLLPDNNLQHLSCFIAGLFALGAATIPNVDPRHAWAAEGLGQTCWLTYADTVTGLGPERVRFPNARTKWVDEIAAWEAAGRPDGTPPGVNERLPVTQGEDKDYATSDPRYLLRPEVRLLVLGPKHNSDRVSAKTLESMYILWRTTGDTKWRERGWAMFEAIDNHTRTEDAYASVLDVNRVPTPKDNDLPSFFFAETLKYAYLLALDEDIVPLDKWVFNTEAHPLPIYTWSEWERSHLNITFPNATLAPSPERTSVNDKVNENPQPPDIQQEQGTKKYWDTKDLKLLPMRFVVAVLCAIAVGRTTLDGVWKACKSEEYFLEGRKELSDRISTVTFVAGLLLSTEAAFITTTAPLVMVINYNLRGPYILLLLSFGVTLGGLIVGSAVAYVLTKADKSWFEETFMSSKLRVCCWLILVGYPFLSIGVSTSCLAFGLLVAAWNAHDRLVKYGAFSLLLVPASMIPVFAITQYPLLRKKLSSYKPVSVEDLEAGDGVRVVDRCD</sequence>
<protein>
    <submittedName>
        <fullName evidence="1">Uncharacterized protein</fullName>
    </submittedName>
</protein>
<dbReference type="EMBL" id="JANHOG010000542">
    <property type="protein sequence ID" value="KAJ3553416.1"/>
    <property type="molecule type" value="Genomic_DNA"/>
</dbReference>
<proteinExistence type="predicted"/>
<keyword evidence="2" id="KW-1185">Reference proteome</keyword>
<evidence type="ECO:0000313" key="2">
    <source>
        <dbReference type="Proteomes" id="UP001148662"/>
    </source>
</evidence>
<dbReference type="Proteomes" id="UP001148662">
    <property type="component" value="Unassembled WGS sequence"/>
</dbReference>
<name>A0ACC1T5L9_9APHY</name>